<feature type="transmembrane region" description="Helical" evidence="7">
    <location>
        <begin position="26"/>
        <end position="49"/>
    </location>
</feature>
<dbReference type="Pfam" id="PF00528">
    <property type="entry name" value="BPD_transp_1"/>
    <property type="match status" value="1"/>
</dbReference>
<organism evidence="9 10">
    <name type="scientific">Symbiobacterium terraclitae</name>
    <dbReference type="NCBI Taxonomy" id="557451"/>
    <lineage>
        <taxon>Bacteria</taxon>
        <taxon>Bacillati</taxon>
        <taxon>Bacillota</taxon>
        <taxon>Clostridia</taxon>
        <taxon>Eubacteriales</taxon>
        <taxon>Symbiobacteriaceae</taxon>
        <taxon>Symbiobacterium</taxon>
    </lineage>
</organism>
<comment type="subcellular location">
    <subcellularLocation>
        <location evidence="1 7">Cell membrane</location>
        <topology evidence="1 7">Multi-pass membrane protein</topology>
    </subcellularLocation>
</comment>
<evidence type="ECO:0000256" key="5">
    <source>
        <dbReference type="ARBA" id="ARBA00022989"/>
    </source>
</evidence>
<feature type="transmembrane region" description="Helical" evidence="7">
    <location>
        <begin position="93"/>
        <end position="112"/>
    </location>
</feature>
<dbReference type="EMBL" id="JAGGLG010000012">
    <property type="protein sequence ID" value="MBP2018399.1"/>
    <property type="molecule type" value="Genomic_DNA"/>
</dbReference>
<feature type="domain" description="ABC transmembrane type-1" evidence="8">
    <location>
        <begin position="89"/>
        <end position="279"/>
    </location>
</feature>
<evidence type="ECO:0000313" key="9">
    <source>
        <dbReference type="EMBL" id="MBP2018399.1"/>
    </source>
</evidence>
<sequence>MATSSTSPQLTPELLRSRRRHLIYTIAWKTVAMLILGAVSAFILFPALWMLSTALKPDDQVALATWIPRPPVWRNFIEAWTSVPFTRYTINTALYSAACVIGETLSSSLVAYGFARLRFPGRNLLFGVMLSTMMIPGMVTMIPQYVLFSKMGWVGSYLPLVVPKFFGTPFFIFLLRQMFMGIPEELCEAARIDGANEFWIYSRVIMPLSKASLATVALMSFEGAWNAYVGPVLYISDPKLYTVQVGLAMFKSSSQTEWQHLMAASIIVMLPIIVLFSAFQRYFVEGAAISGGVKG</sequence>
<dbReference type="RefSeq" id="WP_342589454.1">
    <property type="nucleotide sequence ID" value="NZ_JAGGLG010000012.1"/>
</dbReference>
<dbReference type="PANTHER" id="PTHR43744">
    <property type="entry name" value="ABC TRANSPORTER PERMEASE PROTEIN MG189-RELATED-RELATED"/>
    <property type="match status" value="1"/>
</dbReference>
<dbReference type="PANTHER" id="PTHR43744:SF6">
    <property type="entry name" value="ABC TRANSPORTER PERMEASE PROTEIN YESQ-RELATED"/>
    <property type="match status" value="1"/>
</dbReference>
<gene>
    <name evidence="9" type="ORF">J2Z79_001807</name>
</gene>
<dbReference type="SUPFAM" id="SSF161098">
    <property type="entry name" value="MetI-like"/>
    <property type="match status" value="1"/>
</dbReference>
<protein>
    <submittedName>
        <fullName evidence="9">Multiple sugar transport system permease protein</fullName>
    </submittedName>
</protein>
<evidence type="ECO:0000256" key="4">
    <source>
        <dbReference type="ARBA" id="ARBA00022692"/>
    </source>
</evidence>
<evidence type="ECO:0000256" key="7">
    <source>
        <dbReference type="RuleBase" id="RU363032"/>
    </source>
</evidence>
<dbReference type="InterPro" id="IPR035906">
    <property type="entry name" value="MetI-like_sf"/>
</dbReference>
<accession>A0ABS4JSA3</accession>
<keyword evidence="4 7" id="KW-0812">Transmembrane</keyword>
<dbReference type="PROSITE" id="PS50928">
    <property type="entry name" value="ABC_TM1"/>
    <property type="match status" value="1"/>
</dbReference>
<name>A0ABS4JSA3_9FIRM</name>
<feature type="transmembrane region" description="Helical" evidence="7">
    <location>
        <begin position="154"/>
        <end position="175"/>
    </location>
</feature>
<keyword evidence="3" id="KW-1003">Cell membrane</keyword>
<evidence type="ECO:0000256" key="2">
    <source>
        <dbReference type="ARBA" id="ARBA00022448"/>
    </source>
</evidence>
<dbReference type="Gene3D" id="1.10.3720.10">
    <property type="entry name" value="MetI-like"/>
    <property type="match status" value="1"/>
</dbReference>
<dbReference type="CDD" id="cd06261">
    <property type="entry name" value="TM_PBP2"/>
    <property type="match status" value="1"/>
</dbReference>
<keyword evidence="9" id="KW-0762">Sugar transport</keyword>
<proteinExistence type="inferred from homology"/>
<comment type="similarity">
    <text evidence="7">Belongs to the binding-protein-dependent transport system permease family.</text>
</comment>
<keyword evidence="6 7" id="KW-0472">Membrane</keyword>
<keyword evidence="5 7" id="KW-1133">Transmembrane helix</keyword>
<reference evidence="9 10" key="1">
    <citation type="submission" date="2021-03" db="EMBL/GenBank/DDBJ databases">
        <title>Genomic Encyclopedia of Type Strains, Phase IV (KMG-IV): sequencing the most valuable type-strain genomes for metagenomic binning, comparative biology and taxonomic classification.</title>
        <authorList>
            <person name="Goeker M."/>
        </authorList>
    </citation>
    <scope>NUCLEOTIDE SEQUENCE [LARGE SCALE GENOMIC DNA]</scope>
    <source>
        <strain evidence="9 10">DSM 27138</strain>
    </source>
</reference>
<evidence type="ECO:0000256" key="6">
    <source>
        <dbReference type="ARBA" id="ARBA00023136"/>
    </source>
</evidence>
<feature type="transmembrane region" description="Helical" evidence="7">
    <location>
        <begin position="261"/>
        <end position="279"/>
    </location>
</feature>
<comment type="caution">
    <text evidence="9">The sequence shown here is derived from an EMBL/GenBank/DDBJ whole genome shotgun (WGS) entry which is preliminary data.</text>
</comment>
<evidence type="ECO:0000313" key="10">
    <source>
        <dbReference type="Proteomes" id="UP001519289"/>
    </source>
</evidence>
<evidence type="ECO:0000256" key="1">
    <source>
        <dbReference type="ARBA" id="ARBA00004651"/>
    </source>
</evidence>
<keyword evidence="10" id="KW-1185">Reference proteome</keyword>
<evidence type="ECO:0000259" key="8">
    <source>
        <dbReference type="PROSITE" id="PS50928"/>
    </source>
</evidence>
<evidence type="ECO:0000256" key="3">
    <source>
        <dbReference type="ARBA" id="ARBA00022475"/>
    </source>
</evidence>
<dbReference type="InterPro" id="IPR000515">
    <property type="entry name" value="MetI-like"/>
</dbReference>
<dbReference type="Proteomes" id="UP001519289">
    <property type="component" value="Unassembled WGS sequence"/>
</dbReference>
<keyword evidence="2 7" id="KW-0813">Transport</keyword>
<feature type="transmembrane region" description="Helical" evidence="7">
    <location>
        <begin position="124"/>
        <end position="148"/>
    </location>
</feature>